<dbReference type="PANTHER" id="PTHR30595">
    <property type="entry name" value="GLPR-RELATED TRANSCRIPTIONAL REPRESSOR"/>
    <property type="match status" value="1"/>
</dbReference>
<dbReference type="EMBL" id="LRPY01000183">
    <property type="protein sequence ID" value="KXA17813.1"/>
    <property type="molecule type" value="Genomic_DNA"/>
</dbReference>
<dbReference type="InterPro" id="IPR038461">
    <property type="entry name" value="Schlafen_AlbA_2_dom_sf"/>
</dbReference>
<sequence length="494" mass="57594">MKDRNKNNNVRNRERVFFLIINEKLIKNNSETPTIEVKANRLEIDKLGQTISAISNSCLLEGENFGYIIFGIEDNSWKIKGTDERLADFKIGGQQAELYLTTLLQPDIKFEFYDNVEVEGKSLNVIKIPGATHTPVSYKKEIYIRIGANNKLAKEFSEKMRELWSITSGFNYEKTIVKRNVKLENIFELLDYLTYKKIKNWDKENLEKDINFIINAMLEDDFLEKVGNGYNIKAIAALLLAKSLKSFNLERKGVRVILYNGDTKSSISKQFEGDKGYGVGFENLIKTIQVNLPVEERAVDGVMKTFEFYPSLIIRELVANAIIHQDLNVKGFETKVEIFQNRVEITNPGKSIIDIWRFYDSNKSRNEKLAFYMRKLKLCEELGSGIDRIVEKSEIENRFTPKYLTNDEYVNVKLFKNKEFEQMTDEDKMNIMFYHCCYCYTLENYMTNTTLRKRFSLDDSKKSIDKITRLIVKAKNKGYIKQGPNKSYIPFWAE</sequence>
<dbReference type="PANTHER" id="PTHR30595:SF6">
    <property type="entry name" value="SCHLAFEN ALBA-2 DOMAIN-CONTAINING PROTEIN"/>
    <property type="match status" value="1"/>
</dbReference>
<dbReference type="Pfam" id="PF13749">
    <property type="entry name" value="HATPase_c_4"/>
    <property type="match status" value="1"/>
</dbReference>
<accession>A0A133NNF0</accession>
<proteinExistence type="predicted"/>
<evidence type="ECO:0000313" key="3">
    <source>
        <dbReference type="Proteomes" id="UP000070401"/>
    </source>
</evidence>
<evidence type="ECO:0000313" key="2">
    <source>
        <dbReference type="EMBL" id="KXA17813.1"/>
    </source>
</evidence>
<dbReference type="RefSeq" id="WP_060798725.1">
    <property type="nucleotide sequence ID" value="NZ_KQ956747.1"/>
</dbReference>
<name>A0A133NNF0_FUSNU</name>
<dbReference type="PATRIC" id="fig|851.8.peg.1835"/>
<comment type="caution">
    <text evidence="2">The sequence shown here is derived from an EMBL/GenBank/DDBJ whole genome shotgun (WGS) entry which is preliminary data.</text>
</comment>
<keyword evidence="3" id="KW-1185">Reference proteome</keyword>
<evidence type="ECO:0000259" key="1">
    <source>
        <dbReference type="Pfam" id="PF04326"/>
    </source>
</evidence>
<dbReference type="InterPro" id="IPR038475">
    <property type="entry name" value="RecG_C_sf"/>
</dbReference>
<dbReference type="Pfam" id="PF04326">
    <property type="entry name" value="SLFN_AlbA_2"/>
    <property type="match status" value="1"/>
</dbReference>
<gene>
    <name evidence="2" type="ORF">HMPREF3221_01823</name>
</gene>
<protein>
    <submittedName>
        <fullName evidence="2">Divergent AAA domain protein</fullName>
    </submittedName>
</protein>
<dbReference type="Gene3D" id="3.30.950.30">
    <property type="entry name" value="Schlafen, AAA domain"/>
    <property type="match status" value="1"/>
</dbReference>
<reference evidence="3" key="1">
    <citation type="submission" date="2016-01" db="EMBL/GenBank/DDBJ databases">
        <authorList>
            <person name="Mitreva M."/>
            <person name="Pepin K.H."/>
            <person name="Mihindukulasuriya K.A."/>
            <person name="Fulton R."/>
            <person name="Fronick C."/>
            <person name="O'Laughlin M."/>
            <person name="Miner T."/>
            <person name="Herter B."/>
            <person name="Rosa B.A."/>
            <person name="Cordes M."/>
            <person name="Tomlinson C."/>
            <person name="Wollam A."/>
            <person name="Palsikar V.B."/>
            <person name="Mardis E.R."/>
            <person name="Wilson R.K."/>
        </authorList>
    </citation>
    <scope>NUCLEOTIDE SEQUENCE [LARGE SCALE GENOMIC DNA]</scope>
    <source>
        <strain evidence="3">MJR7757B</strain>
    </source>
</reference>
<dbReference type="Proteomes" id="UP000070401">
    <property type="component" value="Unassembled WGS sequence"/>
</dbReference>
<feature type="domain" description="Schlafen AlbA-2" evidence="1">
    <location>
        <begin position="31"/>
        <end position="153"/>
    </location>
</feature>
<organism evidence="2 3">
    <name type="scientific">Fusobacterium nucleatum</name>
    <dbReference type="NCBI Taxonomy" id="851"/>
    <lineage>
        <taxon>Bacteria</taxon>
        <taxon>Fusobacteriati</taxon>
        <taxon>Fusobacteriota</taxon>
        <taxon>Fusobacteriia</taxon>
        <taxon>Fusobacteriales</taxon>
        <taxon>Fusobacteriaceae</taxon>
        <taxon>Fusobacterium</taxon>
    </lineage>
</organism>
<dbReference type="Gene3D" id="3.30.565.60">
    <property type="match status" value="1"/>
</dbReference>
<dbReference type="InterPro" id="IPR007421">
    <property type="entry name" value="Schlafen_AlbA_2_dom"/>
</dbReference>
<dbReference type="AlphaFoldDB" id="A0A133NNF0"/>